<dbReference type="EMBL" id="JAQQWE010000006">
    <property type="protein sequence ID" value="KAK7948729.1"/>
    <property type="molecule type" value="Genomic_DNA"/>
</dbReference>
<name>A0ABR1Q872_9PEZI</name>
<gene>
    <name evidence="1" type="ORF">PG986_009615</name>
</gene>
<dbReference type="RefSeq" id="XP_066698235.1">
    <property type="nucleotide sequence ID" value="XM_066845837.1"/>
</dbReference>
<protein>
    <submittedName>
        <fullName evidence="1">Uncharacterized protein</fullName>
    </submittedName>
</protein>
<keyword evidence="2" id="KW-1185">Reference proteome</keyword>
<evidence type="ECO:0000313" key="1">
    <source>
        <dbReference type="EMBL" id="KAK7948729.1"/>
    </source>
</evidence>
<accession>A0ABR1Q872</accession>
<proteinExistence type="predicted"/>
<comment type="caution">
    <text evidence="1">The sequence shown here is derived from an EMBL/GenBank/DDBJ whole genome shotgun (WGS) entry which is preliminary data.</text>
</comment>
<reference evidence="1 2" key="1">
    <citation type="submission" date="2023-01" db="EMBL/GenBank/DDBJ databases">
        <title>Analysis of 21 Apiospora genomes using comparative genomics revels a genus with tremendous synthesis potential of carbohydrate active enzymes and secondary metabolites.</title>
        <authorList>
            <person name="Sorensen T."/>
        </authorList>
    </citation>
    <scope>NUCLEOTIDE SEQUENCE [LARGE SCALE GENOMIC DNA]</scope>
    <source>
        <strain evidence="1 2">CBS 24483</strain>
    </source>
</reference>
<organism evidence="1 2">
    <name type="scientific">Apiospora aurea</name>
    <dbReference type="NCBI Taxonomy" id="335848"/>
    <lineage>
        <taxon>Eukaryota</taxon>
        <taxon>Fungi</taxon>
        <taxon>Dikarya</taxon>
        <taxon>Ascomycota</taxon>
        <taxon>Pezizomycotina</taxon>
        <taxon>Sordariomycetes</taxon>
        <taxon>Xylariomycetidae</taxon>
        <taxon>Amphisphaeriales</taxon>
        <taxon>Apiosporaceae</taxon>
        <taxon>Apiospora</taxon>
    </lineage>
</organism>
<evidence type="ECO:0000313" key="2">
    <source>
        <dbReference type="Proteomes" id="UP001391051"/>
    </source>
</evidence>
<dbReference type="Proteomes" id="UP001391051">
    <property type="component" value="Unassembled WGS sequence"/>
</dbReference>
<dbReference type="GeneID" id="92078899"/>
<sequence length="77" mass="8222">MAPETHSKQKPGIAAETKGTTTSFLSAMSLGIAVHEFSHILDAMVEPQQLRSQSPSRSLGWARRPACACVAITPEMA</sequence>